<dbReference type="InterPro" id="IPR044808">
    <property type="entry name" value="ERF_plant"/>
</dbReference>
<reference evidence="10" key="1">
    <citation type="submission" date="2013-01" db="EMBL/GenBank/DDBJ databases">
        <title>Draft Genome Sequence of a Mulberry Tree, Morus notabilis C.K. Schneid.</title>
        <authorList>
            <person name="He N."/>
            <person name="Zhao S."/>
        </authorList>
    </citation>
    <scope>NUCLEOTIDE SEQUENCE</scope>
</reference>
<evidence type="ECO:0000256" key="6">
    <source>
        <dbReference type="ARBA" id="ARBA00024343"/>
    </source>
</evidence>
<dbReference type="KEGG" id="mnt:21393116"/>
<evidence type="ECO:0000256" key="3">
    <source>
        <dbReference type="ARBA" id="ARBA00023125"/>
    </source>
</evidence>
<keyword evidence="4" id="KW-0804">Transcription</keyword>
<dbReference type="GO" id="GO:0003700">
    <property type="term" value="F:DNA-binding transcription factor activity"/>
    <property type="evidence" value="ECO:0007669"/>
    <property type="project" value="InterPro"/>
</dbReference>
<keyword evidence="10" id="KW-1185">Reference proteome</keyword>
<dbReference type="Proteomes" id="UP000030645">
    <property type="component" value="Unassembled WGS sequence"/>
</dbReference>
<dbReference type="SUPFAM" id="SSF54171">
    <property type="entry name" value="DNA-binding domain"/>
    <property type="match status" value="1"/>
</dbReference>
<feature type="compositionally biased region" description="Basic residues" evidence="7">
    <location>
        <begin position="211"/>
        <end position="224"/>
    </location>
</feature>
<evidence type="ECO:0000256" key="4">
    <source>
        <dbReference type="ARBA" id="ARBA00023163"/>
    </source>
</evidence>
<feature type="region of interest" description="Disordered" evidence="7">
    <location>
        <begin position="207"/>
        <end position="240"/>
    </location>
</feature>
<dbReference type="eggNOG" id="ENOG502RBAX">
    <property type="taxonomic scope" value="Eukaryota"/>
</dbReference>
<accession>W9SHC2</accession>
<dbReference type="InterPro" id="IPR016177">
    <property type="entry name" value="DNA-bd_dom_sf"/>
</dbReference>
<evidence type="ECO:0000256" key="2">
    <source>
        <dbReference type="ARBA" id="ARBA00023015"/>
    </source>
</evidence>
<dbReference type="InterPro" id="IPR001471">
    <property type="entry name" value="AP2/ERF_dom"/>
</dbReference>
<dbReference type="STRING" id="981085.W9SHC2"/>
<feature type="region of interest" description="Disordered" evidence="7">
    <location>
        <begin position="96"/>
        <end position="121"/>
    </location>
</feature>
<evidence type="ECO:0000256" key="1">
    <source>
        <dbReference type="ARBA" id="ARBA00004123"/>
    </source>
</evidence>
<comment type="similarity">
    <text evidence="6">Belongs to the AP2/ERF transcription factor family. ERF subfamily.</text>
</comment>
<keyword evidence="2" id="KW-0805">Transcription regulation</keyword>
<dbReference type="Pfam" id="PF00847">
    <property type="entry name" value="AP2"/>
    <property type="match status" value="1"/>
</dbReference>
<dbReference type="SMR" id="W9SHC2"/>
<sequence length="289" mass="33061">MDFYPNYSIIDHNLETFPDLSDVLSPRCYSWDDHRFPYNQDYSLSFDSSPIDAPDHDDQDPLTDDHEEKKLPHHQTVISSPAADHHHQDLQETNVAHEEISSTRTNITTADSNRKGAKGGREKSMFIGIRRRPWGKYAAEIRDSTRGGHRVWLGTFDSAEAAALAYDQAAFSTRGSAAVLNFPVERVRQSLQEMKLLNDCEFGRSPAEKLKQKHSMRRKRSKKNINHDHHQEKKGKDHLENTAHVKKLVLEDLGAEYLDRLLDASCSSTDQTSPDSELIYNQPIYTIFD</sequence>
<name>W9SHC2_9ROSA</name>
<dbReference type="OrthoDB" id="670255at2759"/>
<feature type="compositionally biased region" description="Basic and acidic residues" evidence="7">
    <location>
        <begin position="225"/>
        <end position="240"/>
    </location>
</feature>
<dbReference type="EMBL" id="KE346273">
    <property type="protein sequence ID" value="EXC31948.1"/>
    <property type="molecule type" value="Genomic_DNA"/>
</dbReference>
<dbReference type="PROSITE" id="PS51032">
    <property type="entry name" value="AP2_ERF"/>
    <property type="match status" value="1"/>
</dbReference>
<dbReference type="FunFam" id="3.30.730.10:FF:000001">
    <property type="entry name" value="Ethylene-responsive transcription factor 2"/>
    <property type="match status" value="1"/>
</dbReference>
<dbReference type="PRINTS" id="PR00367">
    <property type="entry name" value="ETHRSPELEMNT"/>
</dbReference>
<dbReference type="PANTHER" id="PTHR31190">
    <property type="entry name" value="DNA-BINDING DOMAIN"/>
    <property type="match status" value="1"/>
</dbReference>
<feature type="compositionally biased region" description="Polar residues" evidence="7">
    <location>
        <begin position="102"/>
        <end position="111"/>
    </location>
</feature>
<feature type="region of interest" description="Disordered" evidence="7">
    <location>
        <begin position="46"/>
        <end position="74"/>
    </location>
</feature>
<gene>
    <name evidence="9" type="ORF">L484_009798</name>
</gene>
<keyword evidence="5" id="KW-0539">Nucleus</keyword>
<proteinExistence type="inferred from homology"/>
<dbReference type="CDD" id="cd00018">
    <property type="entry name" value="AP2"/>
    <property type="match status" value="1"/>
</dbReference>
<keyword evidence="3" id="KW-0238">DNA-binding</keyword>
<dbReference type="GO" id="GO:0009873">
    <property type="term" value="P:ethylene-activated signaling pathway"/>
    <property type="evidence" value="ECO:0007669"/>
    <property type="project" value="InterPro"/>
</dbReference>
<feature type="domain" description="AP2/ERF" evidence="8">
    <location>
        <begin position="125"/>
        <end position="183"/>
    </location>
</feature>
<dbReference type="SMART" id="SM00380">
    <property type="entry name" value="AP2"/>
    <property type="match status" value="1"/>
</dbReference>
<evidence type="ECO:0000259" key="8">
    <source>
        <dbReference type="PROSITE" id="PS51032"/>
    </source>
</evidence>
<dbReference type="PANTHER" id="PTHR31190:SF72">
    <property type="entry name" value="AP2 DOMAIN CONTAINING PROTEIN, EXPRESSED"/>
    <property type="match status" value="1"/>
</dbReference>
<dbReference type="GO" id="GO:0003677">
    <property type="term" value="F:DNA binding"/>
    <property type="evidence" value="ECO:0007669"/>
    <property type="project" value="UniProtKB-KW"/>
</dbReference>
<dbReference type="AlphaFoldDB" id="W9SHC2"/>
<dbReference type="Gene3D" id="3.30.730.10">
    <property type="entry name" value="AP2/ERF domain"/>
    <property type="match status" value="1"/>
</dbReference>
<comment type="subcellular location">
    <subcellularLocation>
        <location evidence="1">Nucleus</location>
    </subcellularLocation>
</comment>
<protein>
    <submittedName>
        <fullName evidence="9">Ethylene-responsive transcription factor 1B</fullName>
    </submittedName>
</protein>
<evidence type="ECO:0000313" key="9">
    <source>
        <dbReference type="EMBL" id="EXC31948.1"/>
    </source>
</evidence>
<evidence type="ECO:0000256" key="7">
    <source>
        <dbReference type="SAM" id="MobiDB-lite"/>
    </source>
</evidence>
<organism evidence="9 10">
    <name type="scientific">Morus notabilis</name>
    <dbReference type="NCBI Taxonomy" id="981085"/>
    <lineage>
        <taxon>Eukaryota</taxon>
        <taxon>Viridiplantae</taxon>
        <taxon>Streptophyta</taxon>
        <taxon>Embryophyta</taxon>
        <taxon>Tracheophyta</taxon>
        <taxon>Spermatophyta</taxon>
        <taxon>Magnoliopsida</taxon>
        <taxon>eudicotyledons</taxon>
        <taxon>Gunneridae</taxon>
        <taxon>Pentapetalae</taxon>
        <taxon>rosids</taxon>
        <taxon>fabids</taxon>
        <taxon>Rosales</taxon>
        <taxon>Moraceae</taxon>
        <taxon>Moreae</taxon>
        <taxon>Morus</taxon>
    </lineage>
</organism>
<evidence type="ECO:0000256" key="5">
    <source>
        <dbReference type="ARBA" id="ARBA00023242"/>
    </source>
</evidence>
<dbReference type="GO" id="GO:0005634">
    <property type="term" value="C:nucleus"/>
    <property type="evidence" value="ECO:0007669"/>
    <property type="project" value="UniProtKB-SubCell"/>
</dbReference>
<dbReference type="InterPro" id="IPR036955">
    <property type="entry name" value="AP2/ERF_dom_sf"/>
</dbReference>
<evidence type="ECO:0000313" key="10">
    <source>
        <dbReference type="Proteomes" id="UP000030645"/>
    </source>
</evidence>